<dbReference type="Gramene" id="AET7Gv20564200.7">
    <property type="protein sequence ID" value="AET7Gv20564200.7"/>
    <property type="gene ID" value="AET7Gv20564200"/>
</dbReference>
<protein>
    <submittedName>
        <fullName evidence="2">Uncharacterized protein</fullName>
    </submittedName>
</protein>
<keyword evidence="3" id="KW-1185">Reference proteome</keyword>
<evidence type="ECO:0000256" key="1">
    <source>
        <dbReference type="SAM" id="Phobius"/>
    </source>
</evidence>
<feature type="transmembrane region" description="Helical" evidence="1">
    <location>
        <begin position="38"/>
        <end position="69"/>
    </location>
</feature>
<reference evidence="2" key="3">
    <citation type="journal article" date="2017" name="Nature">
        <title>Genome sequence of the progenitor of the wheat D genome Aegilops tauschii.</title>
        <authorList>
            <person name="Luo M.C."/>
            <person name="Gu Y.Q."/>
            <person name="Puiu D."/>
            <person name="Wang H."/>
            <person name="Twardziok S.O."/>
            <person name="Deal K.R."/>
            <person name="Huo N."/>
            <person name="Zhu T."/>
            <person name="Wang L."/>
            <person name="Wang Y."/>
            <person name="McGuire P.E."/>
            <person name="Liu S."/>
            <person name="Long H."/>
            <person name="Ramasamy R.K."/>
            <person name="Rodriguez J.C."/>
            <person name="Van S.L."/>
            <person name="Yuan L."/>
            <person name="Wang Z."/>
            <person name="Xia Z."/>
            <person name="Xiao L."/>
            <person name="Anderson O.D."/>
            <person name="Ouyang S."/>
            <person name="Liang Y."/>
            <person name="Zimin A.V."/>
            <person name="Pertea G."/>
            <person name="Qi P."/>
            <person name="Bennetzen J.L."/>
            <person name="Dai X."/>
            <person name="Dawson M.W."/>
            <person name="Muller H.G."/>
            <person name="Kugler K."/>
            <person name="Rivarola-Duarte L."/>
            <person name="Spannagl M."/>
            <person name="Mayer K.F.X."/>
            <person name="Lu F.H."/>
            <person name="Bevan M.W."/>
            <person name="Leroy P."/>
            <person name="Li P."/>
            <person name="You F.M."/>
            <person name="Sun Q."/>
            <person name="Liu Z."/>
            <person name="Lyons E."/>
            <person name="Wicker T."/>
            <person name="Salzberg S.L."/>
            <person name="Devos K.M."/>
            <person name="Dvorak J."/>
        </authorList>
    </citation>
    <scope>NUCLEOTIDE SEQUENCE [LARGE SCALE GENOMIC DNA]</scope>
    <source>
        <strain evidence="2">cv. AL8/78</strain>
    </source>
</reference>
<keyword evidence="1" id="KW-1133">Transmembrane helix</keyword>
<reference evidence="2" key="4">
    <citation type="submission" date="2019-03" db="UniProtKB">
        <authorList>
            <consortium name="EnsemblPlants"/>
        </authorList>
    </citation>
    <scope>IDENTIFICATION</scope>
</reference>
<keyword evidence="1" id="KW-0472">Membrane</keyword>
<accession>A0A453REQ0</accession>
<organism evidence="2 3">
    <name type="scientific">Aegilops tauschii subsp. strangulata</name>
    <name type="common">Goatgrass</name>
    <dbReference type="NCBI Taxonomy" id="200361"/>
    <lineage>
        <taxon>Eukaryota</taxon>
        <taxon>Viridiplantae</taxon>
        <taxon>Streptophyta</taxon>
        <taxon>Embryophyta</taxon>
        <taxon>Tracheophyta</taxon>
        <taxon>Spermatophyta</taxon>
        <taxon>Magnoliopsida</taxon>
        <taxon>Liliopsida</taxon>
        <taxon>Poales</taxon>
        <taxon>Poaceae</taxon>
        <taxon>BOP clade</taxon>
        <taxon>Pooideae</taxon>
        <taxon>Triticodae</taxon>
        <taxon>Triticeae</taxon>
        <taxon>Triticinae</taxon>
        <taxon>Aegilops</taxon>
    </lineage>
</organism>
<dbReference type="AlphaFoldDB" id="A0A453REQ0"/>
<evidence type="ECO:0000313" key="3">
    <source>
        <dbReference type="Proteomes" id="UP000015105"/>
    </source>
</evidence>
<sequence length="99" mass="11568">MYMQVQRVWNRWRTTAKSLKPKFNLFVKQIKSSIAFTVFLKAFGGLLFIIISSFGAFILVCTLLLHALYQELFHVKGVSRCILLWLPLNVDLQHHVFLN</sequence>
<dbReference type="InterPro" id="IPR008637">
    <property type="entry name" value="HR_lesion"/>
</dbReference>
<reference evidence="3" key="2">
    <citation type="journal article" date="2017" name="Nat. Plants">
        <title>The Aegilops tauschii genome reveals multiple impacts of transposons.</title>
        <authorList>
            <person name="Zhao G."/>
            <person name="Zou C."/>
            <person name="Li K."/>
            <person name="Wang K."/>
            <person name="Li T."/>
            <person name="Gao L."/>
            <person name="Zhang X."/>
            <person name="Wang H."/>
            <person name="Yang Z."/>
            <person name="Liu X."/>
            <person name="Jiang W."/>
            <person name="Mao L."/>
            <person name="Kong X."/>
            <person name="Jiao Y."/>
            <person name="Jia J."/>
        </authorList>
    </citation>
    <scope>NUCLEOTIDE SEQUENCE [LARGE SCALE GENOMIC DNA]</scope>
    <source>
        <strain evidence="3">cv. AL8/78</strain>
    </source>
</reference>
<evidence type="ECO:0000313" key="2">
    <source>
        <dbReference type="EnsemblPlants" id="AET7Gv20564200.7"/>
    </source>
</evidence>
<reference evidence="2" key="5">
    <citation type="journal article" date="2021" name="G3 (Bethesda)">
        <title>Aegilops tauschii genome assembly Aet v5.0 features greater sequence contiguity and improved annotation.</title>
        <authorList>
            <person name="Wang L."/>
            <person name="Zhu T."/>
            <person name="Rodriguez J.C."/>
            <person name="Deal K.R."/>
            <person name="Dubcovsky J."/>
            <person name="McGuire P.E."/>
            <person name="Lux T."/>
            <person name="Spannagl M."/>
            <person name="Mayer K.F.X."/>
            <person name="Baldrich P."/>
            <person name="Meyers B.C."/>
            <person name="Huo N."/>
            <person name="Gu Y.Q."/>
            <person name="Zhou H."/>
            <person name="Devos K.M."/>
            <person name="Bennetzen J.L."/>
            <person name="Unver T."/>
            <person name="Budak H."/>
            <person name="Gulick P.J."/>
            <person name="Galiba G."/>
            <person name="Kalapos B."/>
            <person name="Nelson D.R."/>
            <person name="Li P."/>
            <person name="You F.M."/>
            <person name="Luo M.C."/>
            <person name="Dvorak J."/>
        </authorList>
    </citation>
    <scope>NUCLEOTIDE SEQUENCE [LARGE SCALE GENOMIC DNA]</scope>
    <source>
        <strain evidence="2">cv. AL8/78</strain>
    </source>
</reference>
<dbReference type="Proteomes" id="UP000015105">
    <property type="component" value="Chromosome 7D"/>
</dbReference>
<dbReference type="Pfam" id="PF05514">
    <property type="entry name" value="HR_lesion"/>
    <property type="match status" value="1"/>
</dbReference>
<reference evidence="3" key="1">
    <citation type="journal article" date="2014" name="Science">
        <title>Ancient hybridizations among the ancestral genomes of bread wheat.</title>
        <authorList>
            <consortium name="International Wheat Genome Sequencing Consortium,"/>
            <person name="Marcussen T."/>
            <person name="Sandve S.R."/>
            <person name="Heier L."/>
            <person name="Spannagl M."/>
            <person name="Pfeifer M."/>
            <person name="Jakobsen K.S."/>
            <person name="Wulff B.B."/>
            <person name="Steuernagel B."/>
            <person name="Mayer K.F."/>
            <person name="Olsen O.A."/>
        </authorList>
    </citation>
    <scope>NUCLEOTIDE SEQUENCE [LARGE SCALE GENOMIC DNA]</scope>
    <source>
        <strain evidence="3">cv. AL8/78</strain>
    </source>
</reference>
<dbReference type="EnsemblPlants" id="AET7Gv20564200.7">
    <property type="protein sequence ID" value="AET7Gv20564200.7"/>
    <property type="gene ID" value="AET7Gv20564200"/>
</dbReference>
<keyword evidence="1" id="KW-0812">Transmembrane</keyword>
<proteinExistence type="predicted"/>
<name>A0A453REQ0_AEGTS</name>